<evidence type="ECO:0000313" key="1">
    <source>
        <dbReference type="EMBL" id="DAD79878.1"/>
    </source>
</evidence>
<dbReference type="EMBL" id="BK014874">
    <property type="protein sequence ID" value="DAD79878.1"/>
    <property type="molecule type" value="Genomic_DNA"/>
</dbReference>
<name>A0A8S5MCB6_9CAUD</name>
<organism evidence="1">
    <name type="scientific">Siphoviridae sp. cthrG7</name>
    <dbReference type="NCBI Taxonomy" id="2826428"/>
    <lineage>
        <taxon>Viruses</taxon>
        <taxon>Duplodnaviria</taxon>
        <taxon>Heunggongvirae</taxon>
        <taxon>Uroviricota</taxon>
        <taxon>Caudoviricetes</taxon>
    </lineage>
</organism>
<accession>A0A8S5MCB6</accession>
<proteinExistence type="predicted"/>
<sequence>MRIIFTSQILSSYLQSQTSTKCYSCRWARLMLTKFEGFFYALTNRFPSFREMIYTK</sequence>
<protein>
    <submittedName>
        <fullName evidence="1">Benzylsuccinate synthase alpha chain</fullName>
    </submittedName>
</protein>
<reference evidence="1" key="1">
    <citation type="journal article" date="2021" name="Proc. Natl. Acad. Sci. U.S.A.">
        <title>A Catalog of Tens of Thousands of Viruses from Human Metagenomes Reveals Hidden Associations with Chronic Diseases.</title>
        <authorList>
            <person name="Tisza M.J."/>
            <person name="Buck C.B."/>
        </authorList>
    </citation>
    <scope>NUCLEOTIDE SEQUENCE</scope>
    <source>
        <strain evidence="1">CthrG7</strain>
    </source>
</reference>